<dbReference type="EMBL" id="BKAJ01000168">
    <property type="protein sequence ID" value="GEP60536.1"/>
    <property type="molecule type" value="Genomic_DNA"/>
</dbReference>
<gene>
    <name evidence="1" type="ORF">RSO01_77020</name>
</gene>
<accession>A0A512NNJ9</accession>
<name>A0A512NNJ9_9HYPH</name>
<evidence type="ECO:0000313" key="2">
    <source>
        <dbReference type="Proteomes" id="UP000321058"/>
    </source>
</evidence>
<dbReference type="Proteomes" id="UP000321058">
    <property type="component" value="Unassembled WGS sequence"/>
</dbReference>
<organism evidence="1 2">
    <name type="scientific">Reyranella soli</name>
    <dbReference type="NCBI Taxonomy" id="1230389"/>
    <lineage>
        <taxon>Bacteria</taxon>
        <taxon>Pseudomonadati</taxon>
        <taxon>Pseudomonadota</taxon>
        <taxon>Alphaproteobacteria</taxon>
        <taxon>Hyphomicrobiales</taxon>
        <taxon>Reyranellaceae</taxon>
        <taxon>Reyranella</taxon>
    </lineage>
</organism>
<sequence length="304" mass="34417">MRPEFLSLSDHALAERMHQWEAQSPDDDAAFEKFRRDRAVLSREAWQSLTEELGCDNGPLAKVGVMVFPLDEDFARRLRDNLLASPRVKMRRKDFALGYVSTSFAQCDYLNDSNQYRKLTPATRALLAEFLSTAGPQVEAAVGHPFRIASTRQFQLVPNRPLADRHLDGWPVAMRKIFILPQGCGKQSSTTWFQLRNGEEFTLESEKPIWVLFENSVVLHAPISGVALRPTIEFDIVPARQTSFEVVDAGLGGWYPHFPTEPELQAATRQALQSFLAEVPEGAPVESWLKRVGRSLRRLRRKAA</sequence>
<reference evidence="1 2" key="1">
    <citation type="submission" date="2019-07" db="EMBL/GenBank/DDBJ databases">
        <title>Whole genome shotgun sequence of Reyranella soli NBRC 108950.</title>
        <authorList>
            <person name="Hosoyama A."/>
            <person name="Uohara A."/>
            <person name="Ohji S."/>
            <person name="Ichikawa N."/>
        </authorList>
    </citation>
    <scope>NUCLEOTIDE SEQUENCE [LARGE SCALE GENOMIC DNA]</scope>
    <source>
        <strain evidence="1 2">NBRC 108950</strain>
    </source>
</reference>
<proteinExistence type="predicted"/>
<comment type="caution">
    <text evidence="1">The sequence shown here is derived from an EMBL/GenBank/DDBJ whole genome shotgun (WGS) entry which is preliminary data.</text>
</comment>
<protein>
    <submittedName>
        <fullName evidence="1">Uncharacterized protein</fullName>
    </submittedName>
</protein>
<dbReference type="AlphaFoldDB" id="A0A512NNJ9"/>
<evidence type="ECO:0000313" key="1">
    <source>
        <dbReference type="EMBL" id="GEP60536.1"/>
    </source>
</evidence>
<keyword evidence="2" id="KW-1185">Reference proteome</keyword>
<dbReference type="RefSeq" id="WP_170303680.1">
    <property type="nucleotide sequence ID" value="NZ_BKAJ01000168.1"/>
</dbReference>